<keyword evidence="3" id="KW-0238">DNA-binding</keyword>
<keyword evidence="7" id="KW-1185">Reference proteome</keyword>
<dbReference type="PANTHER" id="PTHR30419">
    <property type="entry name" value="HTH-TYPE TRANSCRIPTIONAL REGULATOR YBHD"/>
    <property type="match status" value="1"/>
</dbReference>
<dbReference type="InterPro" id="IPR036390">
    <property type="entry name" value="WH_DNA-bd_sf"/>
</dbReference>
<keyword evidence="4" id="KW-0804">Transcription</keyword>
<dbReference type="Pfam" id="PF03466">
    <property type="entry name" value="LysR_substrate"/>
    <property type="match status" value="1"/>
</dbReference>
<gene>
    <name evidence="6" type="ORF">ABJI51_37570</name>
</gene>
<dbReference type="Gene3D" id="3.40.190.290">
    <property type="match status" value="1"/>
</dbReference>
<evidence type="ECO:0000256" key="3">
    <source>
        <dbReference type="ARBA" id="ARBA00023125"/>
    </source>
</evidence>
<keyword evidence="2" id="KW-0805">Transcription regulation</keyword>
<dbReference type="SUPFAM" id="SSF53850">
    <property type="entry name" value="Periplasmic binding protein-like II"/>
    <property type="match status" value="1"/>
</dbReference>
<dbReference type="Gene3D" id="1.10.10.10">
    <property type="entry name" value="Winged helix-like DNA-binding domain superfamily/Winged helix DNA-binding domain"/>
    <property type="match status" value="1"/>
</dbReference>
<comment type="caution">
    <text evidence="6">The sequence shown here is derived from an EMBL/GenBank/DDBJ whole genome shotgun (WGS) entry which is preliminary data.</text>
</comment>
<evidence type="ECO:0000256" key="4">
    <source>
        <dbReference type="ARBA" id="ARBA00023163"/>
    </source>
</evidence>
<name>A0ABV0LRB3_9PSEU</name>
<dbReference type="InterPro" id="IPR036388">
    <property type="entry name" value="WH-like_DNA-bd_sf"/>
</dbReference>
<reference evidence="6 7" key="1">
    <citation type="submission" date="2024-05" db="EMBL/GenBank/DDBJ databases">
        <authorList>
            <person name="Zhao H."/>
            <person name="Xu Y."/>
            <person name="Lin S."/>
            <person name="Spain J.C."/>
            <person name="Zhou N.-Y."/>
        </authorList>
    </citation>
    <scope>NUCLEOTIDE SEQUENCE [LARGE SCALE GENOMIC DNA]</scope>
    <source>
        <strain evidence="6 7">NEAU-NG30</strain>
    </source>
</reference>
<feature type="domain" description="HTH lysR-type" evidence="5">
    <location>
        <begin position="1"/>
        <end position="58"/>
    </location>
</feature>
<dbReference type="PANTHER" id="PTHR30419:SF31">
    <property type="entry name" value="BLR3139 PROTEIN"/>
    <property type="match status" value="1"/>
</dbReference>
<evidence type="ECO:0000313" key="7">
    <source>
        <dbReference type="Proteomes" id="UP001440984"/>
    </source>
</evidence>
<organism evidence="6 7">
    <name type="scientific">Amycolatopsis melonis</name>
    <dbReference type="NCBI Taxonomy" id="3156488"/>
    <lineage>
        <taxon>Bacteria</taxon>
        <taxon>Bacillati</taxon>
        <taxon>Actinomycetota</taxon>
        <taxon>Actinomycetes</taxon>
        <taxon>Pseudonocardiales</taxon>
        <taxon>Pseudonocardiaceae</taxon>
        <taxon>Amycolatopsis</taxon>
    </lineage>
</organism>
<proteinExistence type="inferred from homology"/>
<dbReference type="InterPro" id="IPR050950">
    <property type="entry name" value="HTH-type_LysR_regulators"/>
</dbReference>
<evidence type="ECO:0000313" key="6">
    <source>
        <dbReference type="EMBL" id="MEQ0564820.1"/>
    </source>
</evidence>
<dbReference type="Proteomes" id="UP001440984">
    <property type="component" value="Unassembled WGS sequence"/>
</dbReference>
<dbReference type="Pfam" id="PF00126">
    <property type="entry name" value="HTH_1"/>
    <property type="match status" value="1"/>
</dbReference>
<dbReference type="RefSeq" id="WP_348955909.1">
    <property type="nucleotide sequence ID" value="NZ_JBDZYD010000017.1"/>
</dbReference>
<dbReference type="PROSITE" id="PS50931">
    <property type="entry name" value="HTH_LYSR"/>
    <property type="match status" value="1"/>
</dbReference>
<evidence type="ECO:0000259" key="5">
    <source>
        <dbReference type="PROSITE" id="PS50931"/>
    </source>
</evidence>
<dbReference type="PRINTS" id="PR00039">
    <property type="entry name" value="HTHLYSR"/>
</dbReference>
<evidence type="ECO:0000256" key="1">
    <source>
        <dbReference type="ARBA" id="ARBA00009437"/>
    </source>
</evidence>
<evidence type="ECO:0000256" key="2">
    <source>
        <dbReference type="ARBA" id="ARBA00023015"/>
    </source>
</evidence>
<accession>A0ABV0LRB3</accession>
<comment type="similarity">
    <text evidence="1">Belongs to the LysR transcriptional regulatory family.</text>
</comment>
<dbReference type="SUPFAM" id="SSF46785">
    <property type="entry name" value="Winged helix' DNA-binding domain"/>
    <property type="match status" value="1"/>
</dbReference>
<dbReference type="InterPro" id="IPR000847">
    <property type="entry name" value="LysR_HTH_N"/>
</dbReference>
<dbReference type="InterPro" id="IPR005119">
    <property type="entry name" value="LysR_subst-bd"/>
</dbReference>
<dbReference type="EMBL" id="JBDZYD010000017">
    <property type="protein sequence ID" value="MEQ0564820.1"/>
    <property type="molecule type" value="Genomic_DNA"/>
</dbReference>
<protein>
    <submittedName>
        <fullName evidence="6">LysR family transcriptional regulator</fullName>
    </submittedName>
</protein>
<sequence length="287" mass="30883">MELRQVEHFLAVVRSGSFTAAAQEVHVVQSALSASVRKLERELGTPLFDRTTRRVALTEAGQALLPLAHRIVADVEAARGEVAAVAGLTRGRVSIGTIQTLTVVNLPAKLGQFRERHPGVRIHVRESTVPDLVAGVGNGELDLSFLAAAEPLPGELVSFAQWSQHLVLLCHPGHRLARRRRVRLAELDDEPFLDFSGSGIQTMVARRFAEAGIRQNRVCEATHMPLLVELVTAGLGVSIVPEPVATKSGLPYARLEQPSFGRAIHLAGRSPTPANPAARALLAHLLA</sequence>